<keyword evidence="3 6" id="KW-0479">Metal-binding</keyword>
<keyword evidence="9" id="KW-1185">Reference proteome</keyword>
<dbReference type="SMART" id="SM00829">
    <property type="entry name" value="PKS_ER"/>
    <property type="match status" value="1"/>
</dbReference>
<dbReference type="SUPFAM" id="SSF51735">
    <property type="entry name" value="NAD(P)-binding Rossmann-fold domains"/>
    <property type="match status" value="1"/>
</dbReference>
<protein>
    <submittedName>
        <fullName evidence="8">L-idonate 5-dehydrogenase</fullName>
    </submittedName>
</protein>
<evidence type="ECO:0000256" key="2">
    <source>
        <dbReference type="ARBA" id="ARBA00008072"/>
    </source>
</evidence>
<feature type="domain" description="Enoyl reductase (ER)" evidence="7">
    <location>
        <begin position="7"/>
        <end position="343"/>
    </location>
</feature>
<proteinExistence type="inferred from homology"/>
<accession>A0A3A1WJ80</accession>
<evidence type="ECO:0000256" key="5">
    <source>
        <dbReference type="ARBA" id="ARBA00023002"/>
    </source>
</evidence>
<comment type="caution">
    <text evidence="8">The sequence shown here is derived from an EMBL/GenBank/DDBJ whole genome shotgun (WGS) entry which is preliminary data.</text>
</comment>
<dbReference type="InterPro" id="IPR002328">
    <property type="entry name" value="ADH_Zn_CS"/>
</dbReference>
<sequence>MRAAVIHAAKDLRLDERPEPEVAPGDVLVRFGAGGICGSDLSYWGKGRVGDFALREPLVLGHEVAGEIEALGRGVSGLAVGQRVAINPSRPCLRCDFCRAGRSNLCRDMRFFGSAAMFPHVQGGFAERFTCRADQAVPVPSDMPLARAALAEPLSVAIHGLARAGDLLGKRVLVTGAGPIGMLLTLAVRRAGASFVAVTDLVDEPLALAARAGADRAINVASAPEGLAEFEARKGSFDVGFEATGAPPALASLVRAVRPGGRIVQLGMMPPGEVGVLVNTLMAQEIDLVGAFRFCEEFHTAVDWLANDRIDVSAVMSAEMPMSDLSQAFELAADRKRAIKVHLHF</sequence>
<comment type="cofactor">
    <cofactor evidence="1 6">
        <name>Zn(2+)</name>
        <dbReference type="ChEBI" id="CHEBI:29105"/>
    </cofactor>
</comment>
<organism evidence="8 9">
    <name type="scientific">Aureimonas flava</name>
    <dbReference type="NCBI Taxonomy" id="2320271"/>
    <lineage>
        <taxon>Bacteria</taxon>
        <taxon>Pseudomonadati</taxon>
        <taxon>Pseudomonadota</taxon>
        <taxon>Alphaproteobacteria</taxon>
        <taxon>Hyphomicrobiales</taxon>
        <taxon>Aurantimonadaceae</taxon>
        <taxon>Aureimonas</taxon>
    </lineage>
</organism>
<dbReference type="Gene3D" id="3.40.50.720">
    <property type="entry name" value="NAD(P)-binding Rossmann-like Domain"/>
    <property type="match status" value="1"/>
</dbReference>
<evidence type="ECO:0000259" key="7">
    <source>
        <dbReference type="SMART" id="SM00829"/>
    </source>
</evidence>
<evidence type="ECO:0000256" key="1">
    <source>
        <dbReference type="ARBA" id="ARBA00001947"/>
    </source>
</evidence>
<dbReference type="OrthoDB" id="9809185at2"/>
<dbReference type="AlphaFoldDB" id="A0A3A1WJ80"/>
<gene>
    <name evidence="8" type="ORF">D3218_14840</name>
</gene>
<dbReference type="PROSITE" id="PS00059">
    <property type="entry name" value="ADH_ZINC"/>
    <property type="match status" value="1"/>
</dbReference>
<evidence type="ECO:0000256" key="6">
    <source>
        <dbReference type="RuleBase" id="RU361277"/>
    </source>
</evidence>
<dbReference type="InterPro" id="IPR020843">
    <property type="entry name" value="ER"/>
</dbReference>
<dbReference type="Pfam" id="PF00107">
    <property type="entry name" value="ADH_zinc_N"/>
    <property type="match status" value="1"/>
</dbReference>
<dbReference type="InterPro" id="IPR036291">
    <property type="entry name" value="NAD(P)-bd_dom_sf"/>
</dbReference>
<dbReference type="InterPro" id="IPR013149">
    <property type="entry name" value="ADH-like_C"/>
</dbReference>
<dbReference type="PANTHER" id="PTHR43161:SF9">
    <property type="entry name" value="SORBITOL DEHYDROGENASE"/>
    <property type="match status" value="1"/>
</dbReference>
<dbReference type="RefSeq" id="WP_119540864.1">
    <property type="nucleotide sequence ID" value="NZ_QYRN01000007.1"/>
</dbReference>
<dbReference type="GO" id="GO:0008270">
    <property type="term" value="F:zinc ion binding"/>
    <property type="evidence" value="ECO:0007669"/>
    <property type="project" value="InterPro"/>
</dbReference>
<dbReference type="CDD" id="cd08232">
    <property type="entry name" value="idonate-5-DH"/>
    <property type="match status" value="1"/>
</dbReference>
<reference evidence="9" key="1">
    <citation type="submission" date="2018-09" db="EMBL/GenBank/DDBJ databases">
        <authorList>
            <person name="Tuo L."/>
        </authorList>
    </citation>
    <scope>NUCLEOTIDE SEQUENCE [LARGE SCALE GENOMIC DNA]</scope>
    <source>
        <strain evidence="9">M2BS4Y-1</strain>
    </source>
</reference>
<dbReference type="EMBL" id="QYRN01000007">
    <property type="protein sequence ID" value="RIX99733.1"/>
    <property type="molecule type" value="Genomic_DNA"/>
</dbReference>
<dbReference type="SUPFAM" id="SSF50129">
    <property type="entry name" value="GroES-like"/>
    <property type="match status" value="1"/>
</dbReference>
<keyword evidence="4 6" id="KW-0862">Zinc</keyword>
<dbReference type="Gene3D" id="3.90.180.10">
    <property type="entry name" value="Medium-chain alcohol dehydrogenases, catalytic domain"/>
    <property type="match status" value="1"/>
</dbReference>
<dbReference type="InterPro" id="IPR013154">
    <property type="entry name" value="ADH-like_N"/>
</dbReference>
<dbReference type="InterPro" id="IPR011032">
    <property type="entry name" value="GroES-like_sf"/>
</dbReference>
<keyword evidence="5" id="KW-0560">Oxidoreductase</keyword>
<dbReference type="GO" id="GO:0016616">
    <property type="term" value="F:oxidoreductase activity, acting on the CH-OH group of donors, NAD or NADP as acceptor"/>
    <property type="evidence" value="ECO:0007669"/>
    <property type="project" value="UniProtKB-ARBA"/>
</dbReference>
<evidence type="ECO:0000313" key="8">
    <source>
        <dbReference type="EMBL" id="RIX99733.1"/>
    </source>
</evidence>
<dbReference type="Proteomes" id="UP000265750">
    <property type="component" value="Unassembled WGS sequence"/>
</dbReference>
<evidence type="ECO:0000256" key="4">
    <source>
        <dbReference type="ARBA" id="ARBA00022833"/>
    </source>
</evidence>
<evidence type="ECO:0000313" key="9">
    <source>
        <dbReference type="Proteomes" id="UP000265750"/>
    </source>
</evidence>
<name>A0A3A1WJ80_9HYPH</name>
<evidence type="ECO:0000256" key="3">
    <source>
        <dbReference type="ARBA" id="ARBA00022723"/>
    </source>
</evidence>
<dbReference type="Pfam" id="PF08240">
    <property type="entry name" value="ADH_N"/>
    <property type="match status" value="1"/>
</dbReference>
<comment type="similarity">
    <text evidence="2 6">Belongs to the zinc-containing alcohol dehydrogenase family.</text>
</comment>
<dbReference type="PANTHER" id="PTHR43161">
    <property type="entry name" value="SORBITOL DEHYDROGENASE"/>
    <property type="match status" value="1"/>
</dbReference>